<name>A0A227JKZ3_VIBPH</name>
<evidence type="ECO:0000313" key="1">
    <source>
        <dbReference type="EMBL" id="OXE34867.1"/>
    </source>
</evidence>
<dbReference type="EMBL" id="NIXT01000002">
    <property type="protein sequence ID" value="OXE34867.1"/>
    <property type="molecule type" value="Genomic_DNA"/>
</dbReference>
<proteinExistence type="predicted"/>
<gene>
    <name evidence="1" type="ORF">CA163_00135</name>
</gene>
<evidence type="ECO:0000313" key="2">
    <source>
        <dbReference type="Proteomes" id="UP000214596"/>
    </source>
</evidence>
<dbReference type="Proteomes" id="UP000214596">
    <property type="component" value="Unassembled WGS sequence"/>
</dbReference>
<organism evidence="1 2">
    <name type="scientific">Vibrio parahaemolyticus</name>
    <dbReference type="NCBI Taxonomy" id="670"/>
    <lineage>
        <taxon>Bacteria</taxon>
        <taxon>Pseudomonadati</taxon>
        <taxon>Pseudomonadota</taxon>
        <taxon>Gammaproteobacteria</taxon>
        <taxon>Vibrionales</taxon>
        <taxon>Vibrionaceae</taxon>
        <taxon>Vibrio</taxon>
    </lineage>
</organism>
<dbReference type="RefSeq" id="WP_029860968.1">
    <property type="nucleotide sequence ID" value="NZ_CANUIC010000006.1"/>
</dbReference>
<reference evidence="1 2" key="1">
    <citation type="journal article" date="2017" name="Appl. Environ. Microbiol.">
        <title>Parallel evolution of two clades of a major Atlantic endemic Vibrio parahaemolyticus pathogen lineage by independent acquisition of related pathogenicity islands.</title>
        <authorList>
            <person name="Xu F."/>
            <person name="Gonzalez-Escalona N."/>
            <person name="Drees K.P."/>
            <person name="Sebra R.P."/>
            <person name="Cooper V.S."/>
            <person name="Jones S.H."/>
            <person name="Whistler C.A."/>
        </authorList>
    </citation>
    <scope>NUCLEOTIDE SEQUENCE [LARGE SCALE GENOMIC DNA]</scope>
    <source>
        <strain evidence="1 2">MAVP-3</strain>
    </source>
</reference>
<sequence length="255" mass="30369">MTKSNKNKKTNLVALPFSTAILNHKASTIDVLFQDLLPKHILTLIWIIGRFQLFQNTHFNKSDQTFFITQEAFIKFRDRYRRSSEMVDMMNALRSHPYIDHIQWGKNDTINIEISERFHEEMAKSRKHYYVNLEFLSTKEVLKSRDMMFYAILIDFNKTIDRGDIIELSNKIKKESDKAVSKRQRCNRIQKIKAAFQTLAALGYLEQFAYHVVRKFKLTFKSLTKTFEYKPFSRKKEPWEDVDFDAIFKERGITV</sequence>
<evidence type="ECO:0008006" key="3">
    <source>
        <dbReference type="Google" id="ProtNLM"/>
    </source>
</evidence>
<protein>
    <recommendedName>
        <fullName evidence="3">Replication protein</fullName>
    </recommendedName>
</protein>
<comment type="caution">
    <text evidence="1">The sequence shown here is derived from an EMBL/GenBank/DDBJ whole genome shotgun (WGS) entry which is preliminary data.</text>
</comment>
<accession>A0A227JKZ3</accession>
<dbReference type="AlphaFoldDB" id="A0A227JKZ3"/>